<comment type="caution">
    <text evidence="5">The sequence shown here is derived from an EMBL/GenBank/DDBJ whole genome shotgun (WGS) entry which is preliminary data.</text>
</comment>
<dbReference type="Pfam" id="PF13407">
    <property type="entry name" value="Peripla_BP_4"/>
    <property type="match status" value="1"/>
</dbReference>
<dbReference type="PROSITE" id="PS51257">
    <property type="entry name" value="PROKAR_LIPOPROTEIN"/>
    <property type="match status" value="1"/>
</dbReference>
<comment type="similarity">
    <text evidence="2">Belongs to the bacterial solute-binding protein 2 family.</text>
</comment>
<dbReference type="InterPro" id="IPR050555">
    <property type="entry name" value="Bact_Solute-Bind_Prot2"/>
</dbReference>
<dbReference type="SUPFAM" id="SSF53822">
    <property type="entry name" value="Periplasmic binding protein-like I"/>
    <property type="match status" value="1"/>
</dbReference>
<sequence>MSRFSALRAAAAAAAIASLVAACSSGQNTGAAPGSGGAAPKTGKLTIALLQKQGDQQYFVDEATGAKQKAQQLGNVDVKVIDLGTDANKAISQLDAVIAQKVDGIVIVVPDQQIGPQVIGAAKNAGIPLMAADDAIKDGTGQEAPFVGFDGTQMGNSVGTKAGELFKASGWSLSDTRVIESWKQDLQTCSDRVKGAEDAFKTATGGDLPQQIKIGTDNSVTDAQNKASAVLTSNQNVKHWLVWGCNDENETGVVTALQNGGVKPDNIIGVGLGAYLTCKDWRAGQDSGNKAALYIGGPAVGASAIQVMVDHLRNSKALPPKTIAHTEMVDKTNWQKSGLVCT</sequence>
<dbReference type="Proteomes" id="UP000295444">
    <property type="component" value="Unassembled WGS sequence"/>
</dbReference>
<dbReference type="InterPro" id="IPR026266">
    <property type="entry name" value="AraF"/>
</dbReference>
<organism evidence="5 6">
    <name type="scientific">Labedaea rhizosphaerae</name>
    <dbReference type="NCBI Taxonomy" id="598644"/>
    <lineage>
        <taxon>Bacteria</taxon>
        <taxon>Bacillati</taxon>
        <taxon>Actinomycetota</taxon>
        <taxon>Actinomycetes</taxon>
        <taxon>Pseudonocardiales</taxon>
        <taxon>Pseudonocardiaceae</taxon>
        <taxon>Labedaea</taxon>
    </lineage>
</organism>
<dbReference type="AlphaFoldDB" id="A0A4R6SG95"/>
<dbReference type="EMBL" id="SNXZ01000002">
    <property type="protein sequence ID" value="TDQ00725.1"/>
    <property type="molecule type" value="Genomic_DNA"/>
</dbReference>
<dbReference type="GO" id="GO:0042882">
    <property type="term" value="P:L-arabinose transmembrane transport"/>
    <property type="evidence" value="ECO:0007669"/>
    <property type="project" value="InterPro"/>
</dbReference>
<dbReference type="InterPro" id="IPR025997">
    <property type="entry name" value="SBP_2_dom"/>
</dbReference>
<keyword evidence="3" id="KW-0732">Signal</keyword>
<protein>
    <submittedName>
        <fullName evidence="5">L-arabinose transport system substrate-binding protein</fullName>
    </submittedName>
</protein>
<evidence type="ECO:0000256" key="2">
    <source>
        <dbReference type="ARBA" id="ARBA00007639"/>
    </source>
</evidence>
<feature type="domain" description="Periplasmic binding protein" evidence="4">
    <location>
        <begin position="47"/>
        <end position="314"/>
    </location>
</feature>
<dbReference type="GO" id="GO:0030246">
    <property type="term" value="F:carbohydrate binding"/>
    <property type="evidence" value="ECO:0007669"/>
    <property type="project" value="TreeGrafter"/>
</dbReference>
<dbReference type="GO" id="GO:0030288">
    <property type="term" value="C:outer membrane-bounded periplasmic space"/>
    <property type="evidence" value="ECO:0007669"/>
    <property type="project" value="TreeGrafter"/>
</dbReference>
<dbReference type="RefSeq" id="WP_133849398.1">
    <property type="nucleotide sequence ID" value="NZ_SNXZ01000002.1"/>
</dbReference>
<reference evidence="5 6" key="1">
    <citation type="submission" date="2019-03" db="EMBL/GenBank/DDBJ databases">
        <title>Genomic Encyclopedia of Type Strains, Phase IV (KMG-IV): sequencing the most valuable type-strain genomes for metagenomic binning, comparative biology and taxonomic classification.</title>
        <authorList>
            <person name="Goeker M."/>
        </authorList>
    </citation>
    <scope>NUCLEOTIDE SEQUENCE [LARGE SCALE GENOMIC DNA]</scope>
    <source>
        <strain evidence="5 6">DSM 45361</strain>
    </source>
</reference>
<feature type="signal peptide" evidence="3">
    <location>
        <begin position="1"/>
        <end position="21"/>
    </location>
</feature>
<dbReference type="PIRSF" id="PIRSF002816">
    <property type="entry name" value="AraF"/>
    <property type="match status" value="1"/>
</dbReference>
<keyword evidence="6" id="KW-1185">Reference proteome</keyword>
<gene>
    <name evidence="5" type="ORF">EV186_102591</name>
</gene>
<accession>A0A4R6SG95</accession>
<dbReference type="InterPro" id="IPR028082">
    <property type="entry name" value="Peripla_BP_I"/>
</dbReference>
<proteinExistence type="inferred from homology"/>
<evidence type="ECO:0000313" key="5">
    <source>
        <dbReference type="EMBL" id="TDQ00725.1"/>
    </source>
</evidence>
<name>A0A4R6SG95_LABRH</name>
<feature type="chain" id="PRO_5039157056" evidence="3">
    <location>
        <begin position="22"/>
        <end position="342"/>
    </location>
</feature>
<dbReference type="Gene3D" id="3.40.50.2300">
    <property type="match status" value="2"/>
</dbReference>
<dbReference type="PANTHER" id="PTHR30036:SF7">
    <property type="entry name" value="ABC TRANSPORTER PERIPLASMIC-BINDING PROTEIN YPHF"/>
    <property type="match status" value="1"/>
</dbReference>
<evidence type="ECO:0000256" key="3">
    <source>
        <dbReference type="SAM" id="SignalP"/>
    </source>
</evidence>
<comment type="subcellular location">
    <subcellularLocation>
        <location evidence="1">Cell envelope</location>
    </subcellularLocation>
</comment>
<dbReference type="OrthoDB" id="7833812at2"/>
<evidence type="ECO:0000256" key="1">
    <source>
        <dbReference type="ARBA" id="ARBA00004196"/>
    </source>
</evidence>
<evidence type="ECO:0000259" key="4">
    <source>
        <dbReference type="Pfam" id="PF13407"/>
    </source>
</evidence>
<evidence type="ECO:0000313" key="6">
    <source>
        <dbReference type="Proteomes" id="UP000295444"/>
    </source>
</evidence>
<dbReference type="PANTHER" id="PTHR30036">
    <property type="entry name" value="D-XYLOSE-BINDING PERIPLASMIC PROTEIN"/>
    <property type="match status" value="1"/>
</dbReference>